<evidence type="ECO:0000313" key="2">
    <source>
        <dbReference type="EMBL" id="TFK79527.1"/>
    </source>
</evidence>
<gene>
    <name evidence="2" type="ORF">K466DRAFT_592361</name>
</gene>
<dbReference type="AlphaFoldDB" id="A0A5C3NSI2"/>
<name>A0A5C3NSI2_9APHY</name>
<keyword evidence="3" id="KW-1185">Reference proteome</keyword>
<reference evidence="2 3" key="1">
    <citation type="journal article" date="2019" name="Nat. Ecol. Evol.">
        <title>Megaphylogeny resolves global patterns of mushroom evolution.</title>
        <authorList>
            <person name="Varga T."/>
            <person name="Krizsan K."/>
            <person name="Foldi C."/>
            <person name="Dima B."/>
            <person name="Sanchez-Garcia M."/>
            <person name="Sanchez-Ramirez S."/>
            <person name="Szollosi G.J."/>
            <person name="Szarkandi J.G."/>
            <person name="Papp V."/>
            <person name="Albert L."/>
            <person name="Andreopoulos W."/>
            <person name="Angelini C."/>
            <person name="Antonin V."/>
            <person name="Barry K.W."/>
            <person name="Bougher N.L."/>
            <person name="Buchanan P."/>
            <person name="Buyck B."/>
            <person name="Bense V."/>
            <person name="Catcheside P."/>
            <person name="Chovatia M."/>
            <person name="Cooper J."/>
            <person name="Damon W."/>
            <person name="Desjardin D."/>
            <person name="Finy P."/>
            <person name="Geml J."/>
            <person name="Haridas S."/>
            <person name="Hughes K."/>
            <person name="Justo A."/>
            <person name="Karasinski D."/>
            <person name="Kautmanova I."/>
            <person name="Kiss B."/>
            <person name="Kocsube S."/>
            <person name="Kotiranta H."/>
            <person name="LaButti K.M."/>
            <person name="Lechner B.E."/>
            <person name="Liimatainen K."/>
            <person name="Lipzen A."/>
            <person name="Lukacs Z."/>
            <person name="Mihaltcheva S."/>
            <person name="Morgado L.N."/>
            <person name="Niskanen T."/>
            <person name="Noordeloos M.E."/>
            <person name="Ohm R.A."/>
            <person name="Ortiz-Santana B."/>
            <person name="Ovrebo C."/>
            <person name="Racz N."/>
            <person name="Riley R."/>
            <person name="Savchenko A."/>
            <person name="Shiryaev A."/>
            <person name="Soop K."/>
            <person name="Spirin V."/>
            <person name="Szebenyi C."/>
            <person name="Tomsovsky M."/>
            <person name="Tulloss R.E."/>
            <person name="Uehling J."/>
            <person name="Grigoriev I.V."/>
            <person name="Vagvolgyi C."/>
            <person name="Papp T."/>
            <person name="Martin F.M."/>
            <person name="Miettinen O."/>
            <person name="Hibbett D.S."/>
            <person name="Nagy L.G."/>
        </authorList>
    </citation>
    <scope>NUCLEOTIDE SEQUENCE [LARGE SCALE GENOMIC DNA]</scope>
    <source>
        <strain evidence="2 3">HHB13444</strain>
    </source>
</reference>
<evidence type="ECO:0000313" key="3">
    <source>
        <dbReference type="Proteomes" id="UP000308197"/>
    </source>
</evidence>
<organism evidence="2 3">
    <name type="scientific">Polyporus arcularius HHB13444</name>
    <dbReference type="NCBI Taxonomy" id="1314778"/>
    <lineage>
        <taxon>Eukaryota</taxon>
        <taxon>Fungi</taxon>
        <taxon>Dikarya</taxon>
        <taxon>Basidiomycota</taxon>
        <taxon>Agaricomycotina</taxon>
        <taxon>Agaricomycetes</taxon>
        <taxon>Polyporales</taxon>
        <taxon>Polyporaceae</taxon>
        <taxon>Polyporus</taxon>
    </lineage>
</organism>
<accession>A0A5C3NSI2</accession>
<proteinExistence type="predicted"/>
<evidence type="ECO:0000256" key="1">
    <source>
        <dbReference type="SAM" id="MobiDB-lite"/>
    </source>
</evidence>
<dbReference type="Proteomes" id="UP000308197">
    <property type="component" value="Unassembled WGS sequence"/>
</dbReference>
<dbReference type="InParanoid" id="A0A5C3NSI2"/>
<feature type="region of interest" description="Disordered" evidence="1">
    <location>
        <begin position="1"/>
        <end position="21"/>
    </location>
</feature>
<dbReference type="EMBL" id="ML212007">
    <property type="protein sequence ID" value="TFK79527.1"/>
    <property type="molecule type" value="Genomic_DNA"/>
</dbReference>
<protein>
    <submittedName>
        <fullName evidence="2">Uncharacterized protein</fullName>
    </submittedName>
</protein>
<sequence>MRWVERMQTTSGGTVPDMCRDRGLNRISHTRSRPLGDSHTTQACFPAGMHMYFCTSMTVRWERTPATFRALDARHCLTTYP</sequence>